<dbReference type="EMBL" id="VXIS01000021">
    <property type="protein sequence ID" value="KAA8912639.1"/>
    <property type="molecule type" value="Genomic_DNA"/>
</dbReference>
<dbReference type="InParanoid" id="A0A5J5F7M1"/>
<keyword evidence="2" id="KW-1185">Reference proteome</keyword>
<proteinExistence type="predicted"/>
<sequence>MGSSGLSFVFPEAGPQRQEPLGNCAQFDPHNSRDHQSRLGMKMCHWTHMLEVPLKAESAKLRHMAGLLNLGYVHFPGSVPRVPYISVPTVAGALCPNWITLFELFLCGCSPSSRSTYPRSSAPTPPLQHCQTFQIVGNPMNIIHSESDKLHTIGDNRRMFESVPVSFEYACFSTLRHEEAGAGTDPVQFPKYRAGTVEDDIGFYDPGLVTIAHDTECPHVAVASPYESVECPLGSIRQTLSLRTGPDAGAFHIPNFCLMILRGASKLARRPSSVEALYCFIALLQVQLGTKIGPIADDPLATAIDSKENCSQIHDEAYGKPNA</sequence>
<dbReference type="AlphaFoldDB" id="A0A5J5F7M1"/>
<gene>
    <name evidence="1" type="ORF">FN846DRAFT_887116</name>
</gene>
<reference evidence="1 2" key="1">
    <citation type="submission" date="2019-09" db="EMBL/GenBank/DDBJ databases">
        <title>Draft genome of the ectomycorrhizal ascomycete Sphaerosporella brunnea.</title>
        <authorList>
            <consortium name="DOE Joint Genome Institute"/>
            <person name="Benucci G.M."/>
            <person name="Marozzi G."/>
            <person name="Antonielli L."/>
            <person name="Sanchez S."/>
            <person name="Marco P."/>
            <person name="Wang X."/>
            <person name="Falini L.B."/>
            <person name="Barry K."/>
            <person name="Haridas S."/>
            <person name="Lipzen A."/>
            <person name="Labutti K."/>
            <person name="Grigoriev I.V."/>
            <person name="Murat C."/>
            <person name="Martin F."/>
            <person name="Albertini E."/>
            <person name="Donnini D."/>
            <person name="Bonito G."/>
        </authorList>
    </citation>
    <scope>NUCLEOTIDE SEQUENCE [LARGE SCALE GENOMIC DNA]</scope>
    <source>
        <strain evidence="1 2">Sb_GMNB300</strain>
    </source>
</reference>
<organism evidence="1 2">
    <name type="scientific">Sphaerosporella brunnea</name>
    <dbReference type="NCBI Taxonomy" id="1250544"/>
    <lineage>
        <taxon>Eukaryota</taxon>
        <taxon>Fungi</taxon>
        <taxon>Dikarya</taxon>
        <taxon>Ascomycota</taxon>
        <taxon>Pezizomycotina</taxon>
        <taxon>Pezizomycetes</taxon>
        <taxon>Pezizales</taxon>
        <taxon>Pyronemataceae</taxon>
        <taxon>Sphaerosporella</taxon>
    </lineage>
</organism>
<dbReference type="Proteomes" id="UP000326924">
    <property type="component" value="Unassembled WGS sequence"/>
</dbReference>
<evidence type="ECO:0000313" key="1">
    <source>
        <dbReference type="EMBL" id="KAA8912639.1"/>
    </source>
</evidence>
<comment type="caution">
    <text evidence="1">The sequence shown here is derived from an EMBL/GenBank/DDBJ whole genome shotgun (WGS) entry which is preliminary data.</text>
</comment>
<name>A0A5J5F7M1_9PEZI</name>
<evidence type="ECO:0000313" key="2">
    <source>
        <dbReference type="Proteomes" id="UP000326924"/>
    </source>
</evidence>
<accession>A0A5J5F7M1</accession>
<protein>
    <submittedName>
        <fullName evidence="1">Uncharacterized protein</fullName>
    </submittedName>
</protein>